<dbReference type="PANTHER" id="PTHR24960">
    <property type="entry name" value="PHOTOSYSTEM I IRON-SULFUR CENTER-RELATED"/>
    <property type="match status" value="1"/>
</dbReference>
<evidence type="ECO:0000259" key="6">
    <source>
        <dbReference type="PROSITE" id="PS51379"/>
    </source>
</evidence>
<evidence type="ECO:0000313" key="7">
    <source>
        <dbReference type="EMBL" id="KAG8458063.1"/>
    </source>
</evidence>
<keyword evidence="2" id="KW-0479">Metal-binding</keyword>
<dbReference type="InterPro" id="IPR057431">
    <property type="entry name" value="LdpA_Fe-S-bd"/>
</dbReference>
<dbReference type="Proteomes" id="UP000751190">
    <property type="component" value="Unassembled WGS sequence"/>
</dbReference>
<feature type="signal peptide" evidence="5">
    <location>
        <begin position="1"/>
        <end position="21"/>
    </location>
</feature>
<dbReference type="InterPro" id="IPR021039">
    <property type="entry name" value="Fe-S-bd_prot_LdpA_C"/>
</dbReference>
<organism evidence="7 8">
    <name type="scientific">Diacronema lutheri</name>
    <name type="common">Unicellular marine alga</name>
    <name type="synonym">Monochrysis lutheri</name>
    <dbReference type="NCBI Taxonomy" id="2081491"/>
    <lineage>
        <taxon>Eukaryota</taxon>
        <taxon>Haptista</taxon>
        <taxon>Haptophyta</taxon>
        <taxon>Pavlovophyceae</taxon>
        <taxon>Pavlovales</taxon>
        <taxon>Pavlovaceae</taxon>
        <taxon>Diacronema</taxon>
    </lineage>
</organism>
<evidence type="ECO:0000256" key="2">
    <source>
        <dbReference type="ARBA" id="ARBA00022723"/>
    </source>
</evidence>
<dbReference type="Pfam" id="PF25160">
    <property type="entry name" value="LdpA_Fe-S-bd"/>
    <property type="match status" value="1"/>
</dbReference>
<dbReference type="Pfam" id="PF12617">
    <property type="entry name" value="LdpA_C"/>
    <property type="match status" value="1"/>
</dbReference>
<evidence type="ECO:0000256" key="5">
    <source>
        <dbReference type="SAM" id="SignalP"/>
    </source>
</evidence>
<gene>
    <name evidence="7" type="ORF">KFE25_012723</name>
</gene>
<keyword evidence="8" id="KW-1185">Reference proteome</keyword>
<dbReference type="PROSITE" id="PS00198">
    <property type="entry name" value="4FE4S_FER_1"/>
    <property type="match status" value="1"/>
</dbReference>
<dbReference type="InterPro" id="IPR050157">
    <property type="entry name" value="PSI_iron-sulfur_center"/>
</dbReference>
<proteinExistence type="predicted"/>
<dbReference type="OMA" id="HWFKLIC"/>
<protein>
    <recommendedName>
        <fullName evidence="6">4Fe-4S ferredoxin-type domain-containing protein</fullName>
    </recommendedName>
</protein>
<comment type="caution">
    <text evidence="7">The sequence shown here is derived from an EMBL/GenBank/DDBJ whole genome shotgun (WGS) entry which is preliminary data.</text>
</comment>
<accession>A0A8J6C804</accession>
<keyword evidence="4" id="KW-0411">Iron-sulfur</keyword>
<dbReference type="AlphaFoldDB" id="A0A8J6C804"/>
<reference evidence="7" key="1">
    <citation type="submission" date="2021-05" db="EMBL/GenBank/DDBJ databases">
        <title>The genome of the haptophyte Pavlova lutheri (Diacronema luteri, Pavlovales) - a model for lipid biosynthesis in eukaryotic algae.</title>
        <authorList>
            <person name="Hulatt C.J."/>
            <person name="Posewitz M.C."/>
        </authorList>
    </citation>
    <scope>NUCLEOTIDE SEQUENCE</scope>
    <source>
        <strain evidence="7">NIVA-4/92</strain>
    </source>
</reference>
<keyword evidence="5" id="KW-0732">Signal</keyword>
<dbReference type="InterPro" id="IPR017896">
    <property type="entry name" value="4Fe4S_Fe-S-bd"/>
</dbReference>
<name>A0A8J6C804_DIALT</name>
<evidence type="ECO:0000256" key="4">
    <source>
        <dbReference type="ARBA" id="ARBA00023014"/>
    </source>
</evidence>
<evidence type="ECO:0000313" key="8">
    <source>
        <dbReference type="Proteomes" id="UP000751190"/>
    </source>
</evidence>
<feature type="domain" description="4Fe-4S ferredoxin-type" evidence="6">
    <location>
        <begin position="128"/>
        <end position="159"/>
    </location>
</feature>
<dbReference type="GO" id="GO:0051539">
    <property type="term" value="F:4 iron, 4 sulfur cluster binding"/>
    <property type="evidence" value="ECO:0007669"/>
    <property type="project" value="UniProtKB-KW"/>
</dbReference>
<dbReference type="GO" id="GO:0046872">
    <property type="term" value="F:metal ion binding"/>
    <property type="evidence" value="ECO:0007669"/>
    <property type="project" value="UniProtKB-KW"/>
</dbReference>
<dbReference type="Gene3D" id="3.30.70.20">
    <property type="match status" value="1"/>
</dbReference>
<evidence type="ECO:0000256" key="3">
    <source>
        <dbReference type="ARBA" id="ARBA00023004"/>
    </source>
</evidence>
<keyword evidence="1" id="KW-0004">4Fe-4S</keyword>
<dbReference type="InterPro" id="IPR017900">
    <property type="entry name" value="4Fe4S_Fe_S_CS"/>
</dbReference>
<dbReference type="OrthoDB" id="204405at2759"/>
<dbReference type="PANTHER" id="PTHR24960:SF79">
    <property type="entry name" value="PHOTOSYSTEM I IRON-SULFUR CENTER"/>
    <property type="match status" value="1"/>
</dbReference>
<dbReference type="PROSITE" id="PS51379">
    <property type="entry name" value="4FE4S_FER_2"/>
    <property type="match status" value="2"/>
</dbReference>
<evidence type="ECO:0000256" key="1">
    <source>
        <dbReference type="ARBA" id="ARBA00022485"/>
    </source>
</evidence>
<dbReference type="SUPFAM" id="SSF54862">
    <property type="entry name" value="4Fe-4S ferredoxins"/>
    <property type="match status" value="1"/>
</dbReference>
<keyword evidence="3" id="KW-0408">Iron</keyword>
<feature type="chain" id="PRO_5035174658" description="4Fe-4S ferredoxin-type domain-containing protein" evidence="5">
    <location>
        <begin position="22"/>
        <end position="391"/>
    </location>
</feature>
<sequence>MGVRSRRRSLVLVFFVVSAGARVAAPLAALRPFVSTRPTDALASLRTGGWFKLICGAANQDVVAIRNLVAVFALAGADCVDMSADPAVLRAARSGVLAAAEVAGALGLPAPRPWLMVSVQDGRDDLHFRKAVIGGACPADCDRPCERVCPADAFRADEAGAWRVLAERCYGCGRCLPVCPYDLLSAEQQPVELDAVRRLLPHVDALEVHTRPGHVRHFAELWAELGPSACEHLTMLAVSTPQLGARMGDEMAAMDALISSGGARADLLRMWQLDGRPMSGDVGAGATVPAVELAAHVSRARPLPFGDGRYFVSVAGGTNDRTVDVLRSRGLRSADGAPPLVHGVAYGSYARRRVGRVLAQLPDGVWAIEEKPELLAQAVEVACALVQPLKA</sequence>
<dbReference type="EMBL" id="JAGTXO010000057">
    <property type="protein sequence ID" value="KAG8458063.1"/>
    <property type="molecule type" value="Genomic_DNA"/>
</dbReference>
<feature type="domain" description="4Fe-4S ferredoxin-type" evidence="6">
    <location>
        <begin position="160"/>
        <end position="189"/>
    </location>
</feature>